<dbReference type="PROSITE" id="PS51257">
    <property type="entry name" value="PROKAR_LIPOPROTEIN"/>
    <property type="match status" value="1"/>
</dbReference>
<dbReference type="Gene3D" id="1.10.238.10">
    <property type="entry name" value="EF-hand"/>
    <property type="match status" value="2"/>
</dbReference>
<proteinExistence type="predicted"/>
<dbReference type="PANTHER" id="PTHR10827">
    <property type="entry name" value="RETICULOCALBIN"/>
    <property type="match status" value="1"/>
</dbReference>
<comment type="caution">
    <text evidence="4">The sequence shown here is derived from an EMBL/GenBank/DDBJ whole genome shotgun (WGS) entry which is preliminary data.</text>
</comment>
<dbReference type="PROSITE" id="PS50222">
    <property type="entry name" value="EF_HAND_2"/>
    <property type="match status" value="1"/>
</dbReference>
<feature type="chain" id="PRO_5046102171" description="EF-hand domain-containing protein" evidence="2">
    <location>
        <begin position="21"/>
        <end position="308"/>
    </location>
</feature>
<feature type="signal peptide" evidence="2">
    <location>
        <begin position="1"/>
        <end position="20"/>
    </location>
</feature>
<dbReference type="PANTHER" id="PTHR10827:SF85">
    <property type="entry name" value="CALCIUM-BINDING PROTEIN"/>
    <property type="match status" value="1"/>
</dbReference>
<sequence>MKNVLYVSVLALAMTGCASTSVTGSSATAGLSDDERKKAQQDDRGHRAMAMTEKRLKGLLEDYNADGNDTVTWAEYNSWRKARFDETDADGNGSVNAEEYVYEFENRLDESYEKGRQAHVEQTKRRFEALDKNEDGSIEWSEHLASGERIFTRWDKNDDGIIDDTDNTDEKKYGNDWGSNNNPISFVRMPTSHNFAGLKEIYDANEDGAVEKDELINERRSVFYLTDTDKNGVLSEDEYLAEFEDRVDQKINSSRRAQIKQTYVRFGILDDNKDQSMTFDEFQISGKRIFTRWDKNGDGIISAADVQG</sequence>
<dbReference type="EMBL" id="BAABWH010000007">
    <property type="protein sequence ID" value="GAA6146466.1"/>
    <property type="molecule type" value="Genomic_DNA"/>
</dbReference>
<gene>
    <name evidence="4" type="ORF">NBRC116585_25840</name>
</gene>
<organism evidence="4 5">
    <name type="scientific">Thalassolituus maritimus</name>
    <dbReference type="NCBI Taxonomy" id="484498"/>
    <lineage>
        <taxon>Bacteria</taxon>
        <taxon>Pseudomonadati</taxon>
        <taxon>Pseudomonadota</taxon>
        <taxon>Gammaproteobacteria</taxon>
        <taxon>Oceanospirillales</taxon>
        <taxon>Oceanospirillaceae</taxon>
        <taxon>Thalassolituus</taxon>
    </lineage>
</organism>
<evidence type="ECO:0000259" key="3">
    <source>
        <dbReference type="PROSITE" id="PS50222"/>
    </source>
</evidence>
<feature type="compositionally biased region" description="Basic and acidic residues" evidence="1">
    <location>
        <begin position="33"/>
        <end position="47"/>
    </location>
</feature>
<evidence type="ECO:0000256" key="1">
    <source>
        <dbReference type="SAM" id="MobiDB-lite"/>
    </source>
</evidence>
<accession>A0ABQ0A242</accession>
<evidence type="ECO:0000256" key="2">
    <source>
        <dbReference type="SAM" id="SignalP"/>
    </source>
</evidence>
<name>A0ABQ0A242_9GAMM</name>
<feature type="compositionally biased region" description="Low complexity" evidence="1">
    <location>
        <begin position="20"/>
        <end position="30"/>
    </location>
</feature>
<dbReference type="InterPro" id="IPR011992">
    <property type="entry name" value="EF-hand-dom_pair"/>
</dbReference>
<dbReference type="PROSITE" id="PS00018">
    <property type="entry name" value="EF_HAND_1"/>
    <property type="match status" value="3"/>
</dbReference>
<feature type="domain" description="EF-hand" evidence="3">
    <location>
        <begin position="287"/>
        <end position="308"/>
    </location>
</feature>
<reference evidence="4 5" key="1">
    <citation type="submission" date="2024-04" db="EMBL/GenBank/DDBJ databases">
        <title>Draft genome sequence of Thalassolituus maritimus NBRC 116585.</title>
        <authorList>
            <person name="Miyakawa T."/>
            <person name="Kusuya Y."/>
            <person name="Miura T."/>
        </authorList>
    </citation>
    <scope>NUCLEOTIDE SEQUENCE [LARGE SCALE GENOMIC DNA]</scope>
    <source>
        <strain evidence="4 5">5NW40-0001</strain>
    </source>
</reference>
<evidence type="ECO:0000313" key="5">
    <source>
        <dbReference type="Proteomes" id="UP001481413"/>
    </source>
</evidence>
<dbReference type="InterPro" id="IPR018247">
    <property type="entry name" value="EF_Hand_1_Ca_BS"/>
</dbReference>
<dbReference type="SUPFAM" id="SSF47473">
    <property type="entry name" value="EF-hand"/>
    <property type="match status" value="2"/>
</dbReference>
<dbReference type="Pfam" id="PF13202">
    <property type="entry name" value="EF-hand_5"/>
    <property type="match status" value="1"/>
</dbReference>
<keyword evidence="2" id="KW-0732">Signal</keyword>
<dbReference type="RefSeq" id="WP_353295687.1">
    <property type="nucleotide sequence ID" value="NZ_BAABWH010000007.1"/>
</dbReference>
<dbReference type="InterPro" id="IPR002048">
    <property type="entry name" value="EF_hand_dom"/>
</dbReference>
<keyword evidence="5" id="KW-1185">Reference proteome</keyword>
<dbReference type="Proteomes" id="UP001481413">
    <property type="component" value="Unassembled WGS sequence"/>
</dbReference>
<evidence type="ECO:0000313" key="4">
    <source>
        <dbReference type="EMBL" id="GAA6146466.1"/>
    </source>
</evidence>
<protein>
    <recommendedName>
        <fullName evidence="3">EF-hand domain-containing protein</fullName>
    </recommendedName>
</protein>
<feature type="region of interest" description="Disordered" evidence="1">
    <location>
        <begin position="20"/>
        <end position="47"/>
    </location>
</feature>